<feature type="compositionally biased region" description="Basic and acidic residues" evidence="1">
    <location>
        <begin position="152"/>
        <end position="161"/>
    </location>
</feature>
<dbReference type="PANTHER" id="PTHR14991:SF0">
    <property type="entry name" value="RING FINGER PROTEIN 32"/>
    <property type="match status" value="1"/>
</dbReference>
<evidence type="ECO:0000313" key="2">
    <source>
        <dbReference type="EMBL" id="CCC93154.1"/>
    </source>
</evidence>
<dbReference type="InterPro" id="IPR042862">
    <property type="entry name" value="RNF32"/>
</dbReference>
<protein>
    <submittedName>
        <fullName evidence="2">Uncharacterized protein TCIL3000_9_5620</fullName>
    </submittedName>
</protein>
<dbReference type="SUPFAM" id="SSF57850">
    <property type="entry name" value="RING/U-box"/>
    <property type="match status" value="1"/>
</dbReference>
<dbReference type="AlphaFoldDB" id="G0UUU0"/>
<name>G0UUU0_TRYCI</name>
<dbReference type="Gene3D" id="3.30.40.10">
    <property type="entry name" value="Zinc/RING finger domain, C3HC4 (zinc finger)"/>
    <property type="match status" value="1"/>
</dbReference>
<feature type="non-terminal residue" evidence="2">
    <location>
        <position position="1"/>
    </location>
</feature>
<feature type="region of interest" description="Disordered" evidence="1">
    <location>
        <begin position="197"/>
        <end position="222"/>
    </location>
</feature>
<dbReference type="PANTHER" id="PTHR14991">
    <property type="entry name" value="RING FINGER PROTEIN 32"/>
    <property type="match status" value="1"/>
</dbReference>
<proteinExistence type="predicted"/>
<feature type="region of interest" description="Disordered" evidence="1">
    <location>
        <begin position="121"/>
        <end position="183"/>
    </location>
</feature>
<accession>G0UUU0</accession>
<dbReference type="InterPro" id="IPR013083">
    <property type="entry name" value="Znf_RING/FYVE/PHD"/>
</dbReference>
<sequence length="279" mass="31114">RVLARKLYVKMRVESDSQFCGEYATKRLARLSEALAAYAEAHEKKQAQLFDAIAIRIQRARAECTTPAEFELLRKKLEESSCDGVDCPICLSKLKANPERLDRARGPSAEEIVASLRKEYEERRAQKKSPVELPPGYPTSDVAYAGPHCRLKPTDQTEVKKTTKRSQLKPQLKPLPTHTIGHSMVKKKVKAEAFPSVSNTANARTPPPPNNTPRGAVNNVPASDDRSRYGVLLSCGHCFHDACLSTFERYVEMAAVRGEGDTLIPTCPLCRKAYIKVEY</sequence>
<evidence type="ECO:0000256" key="1">
    <source>
        <dbReference type="SAM" id="MobiDB-lite"/>
    </source>
</evidence>
<dbReference type="EMBL" id="HE575322">
    <property type="protein sequence ID" value="CCC93154.1"/>
    <property type="molecule type" value="Genomic_DNA"/>
</dbReference>
<reference evidence="2" key="1">
    <citation type="journal article" date="2012" name="Proc. Natl. Acad. Sci. U.S.A.">
        <title>Antigenic diversity is generated by distinct evolutionary mechanisms in African trypanosome species.</title>
        <authorList>
            <person name="Jackson A.P."/>
            <person name="Berry A."/>
            <person name="Aslett M."/>
            <person name="Allison H.C."/>
            <person name="Burton P."/>
            <person name="Vavrova-Anderson J."/>
            <person name="Brown R."/>
            <person name="Browne H."/>
            <person name="Corton N."/>
            <person name="Hauser H."/>
            <person name="Gamble J."/>
            <person name="Gilderthorp R."/>
            <person name="Marcello L."/>
            <person name="McQuillan J."/>
            <person name="Otto T.D."/>
            <person name="Quail M.A."/>
            <person name="Sanders M.J."/>
            <person name="van Tonder A."/>
            <person name="Ginger M.L."/>
            <person name="Field M.C."/>
            <person name="Barry J.D."/>
            <person name="Hertz-Fowler C."/>
            <person name="Berriman M."/>
        </authorList>
    </citation>
    <scope>NUCLEOTIDE SEQUENCE</scope>
    <source>
        <strain evidence="2">IL3000</strain>
    </source>
</reference>
<dbReference type="VEuPathDB" id="TriTrypDB:TcIL3000_9_5620"/>
<organism evidence="2">
    <name type="scientific">Trypanosoma congolense (strain IL3000)</name>
    <dbReference type="NCBI Taxonomy" id="1068625"/>
    <lineage>
        <taxon>Eukaryota</taxon>
        <taxon>Discoba</taxon>
        <taxon>Euglenozoa</taxon>
        <taxon>Kinetoplastea</taxon>
        <taxon>Metakinetoplastina</taxon>
        <taxon>Trypanosomatida</taxon>
        <taxon>Trypanosomatidae</taxon>
        <taxon>Trypanosoma</taxon>
        <taxon>Nannomonas</taxon>
    </lineage>
</organism>
<gene>
    <name evidence="2" type="ORF">TCIL3000_9_5620</name>
</gene>